<reference evidence="2 4" key="2">
    <citation type="journal article" date="2014" name="BMC Genomics">
        <title>An improved genome release (version Mt4.0) for the model legume Medicago truncatula.</title>
        <authorList>
            <person name="Tang H."/>
            <person name="Krishnakumar V."/>
            <person name="Bidwell S."/>
            <person name="Rosen B."/>
            <person name="Chan A."/>
            <person name="Zhou S."/>
            <person name="Gentzbittel L."/>
            <person name="Childs K.L."/>
            <person name="Yandell M."/>
            <person name="Gundlach H."/>
            <person name="Mayer K.F."/>
            <person name="Schwartz D.C."/>
            <person name="Town C.D."/>
        </authorList>
    </citation>
    <scope>GENOME REANNOTATION</scope>
    <source>
        <strain evidence="3 4">cv. Jemalong A17</strain>
    </source>
</reference>
<name>G7JAA6_MEDTR</name>
<evidence type="ECO:0000313" key="3">
    <source>
        <dbReference type="EnsemblPlants" id="AES72738"/>
    </source>
</evidence>
<evidence type="ECO:0000256" key="1">
    <source>
        <dbReference type="SAM" id="MobiDB-lite"/>
    </source>
</evidence>
<dbReference type="Proteomes" id="UP000002051">
    <property type="component" value="Chromosome 3"/>
</dbReference>
<accession>G7JAA6</accession>
<reference evidence="2 4" key="1">
    <citation type="journal article" date="2011" name="Nature">
        <title>The Medicago genome provides insight into the evolution of rhizobial symbioses.</title>
        <authorList>
            <person name="Young N.D."/>
            <person name="Debelle F."/>
            <person name="Oldroyd G.E."/>
            <person name="Geurts R."/>
            <person name="Cannon S.B."/>
            <person name="Udvardi M.K."/>
            <person name="Benedito V.A."/>
            <person name="Mayer K.F."/>
            <person name="Gouzy J."/>
            <person name="Schoof H."/>
            <person name="Van de Peer Y."/>
            <person name="Proost S."/>
            <person name="Cook D.R."/>
            <person name="Meyers B.C."/>
            <person name="Spannagl M."/>
            <person name="Cheung F."/>
            <person name="De Mita S."/>
            <person name="Krishnakumar V."/>
            <person name="Gundlach H."/>
            <person name="Zhou S."/>
            <person name="Mudge J."/>
            <person name="Bharti A.K."/>
            <person name="Murray J.D."/>
            <person name="Naoumkina M.A."/>
            <person name="Rosen B."/>
            <person name="Silverstein K.A."/>
            <person name="Tang H."/>
            <person name="Rombauts S."/>
            <person name="Zhao P.X."/>
            <person name="Zhou P."/>
            <person name="Barbe V."/>
            <person name="Bardou P."/>
            <person name="Bechner M."/>
            <person name="Bellec A."/>
            <person name="Berger A."/>
            <person name="Berges H."/>
            <person name="Bidwell S."/>
            <person name="Bisseling T."/>
            <person name="Choisne N."/>
            <person name="Couloux A."/>
            <person name="Denny R."/>
            <person name="Deshpande S."/>
            <person name="Dai X."/>
            <person name="Doyle J.J."/>
            <person name="Dudez A.M."/>
            <person name="Farmer A.D."/>
            <person name="Fouteau S."/>
            <person name="Franken C."/>
            <person name="Gibelin C."/>
            <person name="Gish J."/>
            <person name="Goldstein S."/>
            <person name="Gonzalez A.J."/>
            <person name="Green P.J."/>
            <person name="Hallab A."/>
            <person name="Hartog M."/>
            <person name="Hua A."/>
            <person name="Humphray S.J."/>
            <person name="Jeong D.H."/>
            <person name="Jing Y."/>
            <person name="Jocker A."/>
            <person name="Kenton S.M."/>
            <person name="Kim D.J."/>
            <person name="Klee K."/>
            <person name="Lai H."/>
            <person name="Lang C."/>
            <person name="Lin S."/>
            <person name="Macmil S.L."/>
            <person name="Magdelenat G."/>
            <person name="Matthews L."/>
            <person name="McCorrison J."/>
            <person name="Monaghan E.L."/>
            <person name="Mun J.H."/>
            <person name="Najar F.Z."/>
            <person name="Nicholson C."/>
            <person name="Noirot C."/>
            <person name="O'Bleness M."/>
            <person name="Paule C.R."/>
            <person name="Poulain J."/>
            <person name="Prion F."/>
            <person name="Qin B."/>
            <person name="Qu C."/>
            <person name="Retzel E.F."/>
            <person name="Riddle C."/>
            <person name="Sallet E."/>
            <person name="Samain S."/>
            <person name="Samson N."/>
            <person name="Sanders I."/>
            <person name="Saurat O."/>
            <person name="Scarpelli C."/>
            <person name="Schiex T."/>
            <person name="Segurens B."/>
            <person name="Severin A.J."/>
            <person name="Sherrier D.J."/>
            <person name="Shi R."/>
            <person name="Sims S."/>
            <person name="Singer S.R."/>
            <person name="Sinharoy S."/>
            <person name="Sterck L."/>
            <person name="Viollet A."/>
            <person name="Wang B.B."/>
            <person name="Wang K."/>
            <person name="Wang M."/>
            <person name="Wang X."/>
            <person name="Warfsmann J."/>
            <person name="Weissenbach J."/>
            <person name="White D.D."/>
            <person name="White J.D."/>
            <person name="Wiley G.B."/>
            <person name="Wincker P."/>
            <person name="Xing Y."/>
            <person name="Yang L."/>
            <person name="Yao Z."/>
            <person name="Ying F."/>
            <person name="Zhai J."/>
            <person name="Zhou L."/>
            <person name="Zuber A."/>
            <person name="Denarie J."/>
            <person name="Dixon R.A."/>
            <person name="May G.D."/>
            <person name="Schwartz D.C."/>
            <person name="Rogers J."/>
            <person name="Quetier F."/>
            <person name="Town C.D."/>
            <person name="Roe B.A."/>
        </authorList>
    </citation>
    <scope>NUCLEOTIDE SEQUENCE [LARGE SCALE GENOMIC DNA]</scope>
    <source>
        <strain evidence="2">A17</strain>
        <strain evidence="3 4">cv. Jemalong A17</strain>
    </source>
</reference>
<reference evidence="3" key="3">
    <citation type="submission" date="2015-04" db="UniProtKB">
        <authorList>
            <consortium name="EnsemblPlants"/>
        </authorList>
    </citation>
    <scope>IDENTIFICATION</scope>
    <source>
        <strain evidence="3">cv. Jemalong A17</strain>
    </source>
</reference>
<sequence length="82" mass="9746">MQKNAPYQSLPQFEKWIQKPPFSDSSMYNSKIKKTKKPNRGASLGNEEEFKVHIMKNKKTEETNISKKRRNLLKYFSCCIKF</sequence>
<dbReference type="HOGENOM" id="CLU_144390_2_0_1"/>
<feature type="region of interest" description="Disordered" evidence="1">
    <location>
        <begin position="25"/>
        <end position="46"/>
    </location>
</feature>
<dbReference type="PaxDb" id="3880-AES72738"/>
<evidence type="ECO:0000313" key="4">
    <source>
        <dbReference type="Proteomes" id="UP000002051"/>
    </source>
</evidence>
<dbReference type="EMBL" id="CM001219">
    <property type="protein sequence ID" value="AES72738.2"/>
    <property type="molecule type" value="Genomic_DNA"/>
</dbReference>
<dbReference type="EnsemblPlants" id="AES72738">
    <property type="protein sequence ID" value="AES72738"/>
    <property type="gene ID" value="MTR_3g094890"/>
</dbReference>
<proteinExistence type="predicted"/>
<dbReference type="AlphaFoldDB" id="G7JAA6"/>
<keyword evidence="4" id="KW-1185">Reference proteome</keyword>
<accession>A0A0C3VMZ1</accession>
<gene>
    <name evidence="2" type="ordered locus">MTR_3g094890</name>
</gene>
<protein>
    <submittedName>
        <fullName evidence="2">RPM1-interacting protein 4 (RIN4) family protein</fullName>
    </submittedName>
</protein>
<organism evidence="2 4">
    <name type="scientific">Medicago truncatula</name>
    <name type="common">Barrel medic</name>
    <name type="synonym">Medicago tribuloides</name>
    <dbReference type="NCBI Taxonomy" id="3880"/>
    <lineage>
        <taxon>Eukaryota</taxon>
        <taxon>Viridiplantae</taxon>
        <taxon>Streptophyta</taxon>
        <taxon>Embryophyta</taxon>
        <taxon>Tracheophyta</taxon>
        <taxon>Spermatophyta</taxon>
        <taxon>Magnoliopsida</taxon>
        <taxon>eudicotyledons</taxon>
        <taxon>Gunneridae</taxon>
        <taxon>Pentapetalae</taxon>
        <taxon>rosids</taxon>
        <taxon>fabids</taxon>
        <taxon>Fabales</taxon>
        <taxon>Fabaceae</taxon>
        <taxon>Papilionoideae</taxon>
        <taxon>50 kb inversion clade</taxon>
        <taxon>NPAAA clade</taxon>
        <taxon>Hologalegina</taxon>
        <taxon>IRL clade</taxon>
        <taxon>Trifolieae</taxon>
        <taxon>Medicago</taxon>
    </lineage>
</organism>
<evidence type="ECO:0000313" key="2">
    <source>
        <dbReference type="EMBL" id="AES72738.2"/>
    </source>
</evidence>